<feature type="domain" description="Integrase catalytic" evidence="2">
    <location>
        <begin position="98"/>
        <end position="257"/>
    </location>
</feature>
<evidence type="ECO:0000313" key="4">
    <source>
        <dbReference type="Proteomes" id="UP000887159"/>
    </source>
</evidence>
<dbReference type="Proteomes" id="UP000887159">
    <property type="component" value="Unassembled WGS sequence"/>
</dbReference>
<keyword evidence="4" id="KW-1185">Reference proteome</keyword>
<dbReference type="Gene3D" id="1.10.340.70">
    <property type="match status" value="1"/>
</dbReference>
<dbReference type="EMBL" id="BMAU01021397">
    <property type="protein sequence ID" value="GFY31266.1"/>
    <property type="molecule type" value="Genomic_DNA"/>
</dbReference>
<dbReference type="PROSITE" id="PS50994">
    <property type="entry name" value="INTEGRASE"/>
    <property type="match status" value="1"/>
</dbReference>
<dbReference type="GO" id="GO:0015074">
    <property type="term" value="P:DNA integration"/>
    <property type="evidence" value="ECO:0007669"/>
    <property type="project" value="InterPro"/>
</dbReference>
<comment type="caution">
    <text evidence="3">The sequence shown here is derived from an EMBL/GenBank/DDBJ whole genome shotgun (WGS) entry which is preliminary data.</text>
</comment>
<dbReference type="InterPro" id="IPR050951">
    <property type="entry name" value="Retrovirus_Pol_polyprotein"/>
</dbReference>
<dbReference type="FunFam" id="3.30.420.10:FF:000032">
    <property type="entry name" value="Retrovirus-related Pol polyprotein from transposon 297-like Protein"/>
    <property type="match status" value="1"/>
</dbReference>
<dbReference type="InterPro" id="IPR036397">
    <property type="entry name" value="RNaseH_sf"/>
</dbReference>
<dbReference type="Pfam" id="PF00665">
    <property type="entry name" value="rve"/>
    <property type="match status" value="1"/>
</dbReference>
<dbReference type="AlphaFoldDB" id="A0A8X6WBL5"/>
<reference evidence="3" key="1">
    <citation type="submission" date="2020-08" db="EMBL/GenBank/DDBJ databases">
        <title>Multicomponent nature underlies the extraordinary mechanical properties of spider dragline silk.</title>
        <authorList>
            <person name="Kono N."/>
            <person name="Nakamura H."/>
            <person name="Mori M."/>
            <person name="Yoshida Y."/>
            <person name="Ohtoshi R."/>
            <person name="Malay A.D."/>
            <person name="Moran D.A.P."/>
            <person name="Tomita M."/>
            <person name="Numata K."/>
            <person name="Arakawa K."/>
        </authorList>
    </citation>
    <scope>NUCLEOTIDE SEQUENCE</scope>
</reference>
<organism evidence="3 4">
    <name type="scientific">Trichonephila clavipes</name>
    <name type="common">Golden silk orbweaver</name>
    <name type="synonym">Nephila clavipes</name>
    <dbReference type="NCBI Taxonomy" id="2585209"/>
    <lineage>
        <taxon>Eukaryota</taxon>
        <taxon>Metazoa</taxon>
        <taxon>Ecdysozoa</taxon>
        <taxon>Arthropoda</taxon>
        <taxon>Chelicerata</taxon>
        <taxon>Arachnida</taxon>
        <taxon>Araneae</taxon>
        <taxon>Araneomorphae</taxon>
        <taxon>Entelegynae</taxon>
        <taxon>Araneoidea</taxon>
        <taxon>Nephilidae</taxon>
        <taxon>Trichonephila</taxon>
    </lineage>
</organism>
<sequence>MSIISNYNIDNNTLVRVKEKSKSFAVAISKAMREQTLIACYDDVGHMDAKKTLHNLEQLYWWPNMQKDCKNYVRSCHKCQVVNHRTANAYGLLQQLPIPTTPWEIVSADHVICLPQIRSGNTNMLVLIDHATRYVVATPSAPLGVHSVTDALYHNIILRYGLPSMYISDRGTAFPARHTQHFLQKYGVTQSMTPPYSQQANSIVERANGIIVSTLKKLTDKNPDKWDELLPNALLAINTTKQNSTKKSPFYLLFGYEPRLPRELHIGSFIDDTPREDQLNLLILARAEAANNVYEAHLENKHRFDLHRKSHSFKAGDLVLYDWPKQGDHKLSPIFKGPFVIARPVGAVCYEIKSRTLQNKFIKVVHVQHRRSYFKRDADDMQNNTSYGENEKMIHLQKIRIQQKIIKKFL</sequence>
<evidence type="ECO:0000256" key="1">
    <source>
        <dbReference type="ARBA" id="ARBA00012493"/>
    </source>
</evidence>
<dbReference type="GO" id="GO:0003964">
    <property type="term" value="F:RNA-directed DNA polymerase activity"/>
    <property type="evidence" value="ECO:0007669"/>
    <property type="project" value="UniProtKB-EC"/>
</dbReference>
<dbReference type="GO" id="GO:0003676">
    <property type="term" value="F:nucleic acid binding"/>
    <property type="evidence" value="ECO:0007669"/>
    <property type="project" value="InterPro"/>
</dbReference>
<dbReference type="FunFam" id="1.10.340.70:FF:000001">
    <property type="entry name" value="Retrovirus-related Pol polyprotein from transposon gypsy-like Protein"/>
    <property type="match status" value="1"/>
</dbReference>
<dbReference type="InterPro" id="IPR001584">
    <property type="entry name" value="Integrase_cat-core"/>
</dbReference>
<protein>
    <recommendedName>
        <fullName evidence="1">RNA-directed DNA polymerase</fullName>
        <ecNumber evidence="1">2.7.7.49</ecNumber>
    </recommendedName>
</protein>
<accession>A0A8X6WBL5</accession>
<dbReference type="EC" id="2.7.7.49" evidence="1"/>
<dbReference type="Pfam" id="PF17921">
    <property type="entry name" value="Integrase_H2C2"/>
    <property type="match status" value="1"/>
</dbReference>
<dbReference type="PANTHER" id="PTHR37984">
    <property type="entry name" value="PROTEIN CBG26694"/>
    <property type="match status" value="1"/>
</dbReference>
<dbReference type="InterPro" id="IPR012337">
    <property type="entry name" value="RNaseH-like_sf"/>
</dbReference>
<evidence type="ECO:0000259" key="2">
    <source>
        <dbReference type="PROSITE" id="PS50994"/>
    </source>
</evidence>
<dbReference type="PANTHER" id="PTHR37984:SF5">
    <property type="entry name" value="PROTEIN NYNRIN-LIKE"/>
    <property type="match status" value="1"/>
</dbReference>
<gene>
    <name evidence="3" type="primary">Tf2-8</name>
    <name evidence="3" type="ORF">TNCV_752281</name>
</gene>
<dbReference type="InterPro" id="IPR041588">
    <property type="entry name" value="Integrase_H2C2"/>
</dbReference>
<proteinExistence type="predicted"/>
<dbReference type="SUPFAM" id="SSF53098">
    <property type="entry name" value="Ribonuclease H-like"/>
    <property type="match status" value="1"/>
</dbReference>
<dbReference type="Gene3D" id="3.30.420.10">
    <property type="entry name" value="Ribonuclease H-like superfamily/Ribonuclease H"/>
    <property type="match status" value="1"/>
</dbReference>
<name>A0A8X6WBL5_TRICX</name>
<evidence type="ECO:0000313" key="3">
    <source>
        <dbReference type="EMBL" id="GFY31266.1"/>
    </source>
</evidence>